<dbReference type="InterPro" id="IPR038330">
    <property type="entry name" value="TspO/MBR-related_sf"/>
</dbReference>
<name>A0A840W9A0_9ACTN</name>
<keyword evidence="8" id="KW-1185">Reference proteome</keyword>
<comment type="subcellular location">
    <subcellularLocation>
        <location evidence="1">Membrane</location>
        <topology evidence="1">Multi-pass membrane protein</topology>
    </subcellularLocation>
</comment>
<dbReference type="SUPFAM" id="SSF89796">
    <property type="entry name" value="CoA-transferase family III (CaiB/BaiF)"/>
    <property type="match status" value="1"/>
</dbReference>
<evidence type="ECO:0000313" key="7">
    <source>
        <dbReference type="EMBL" id="MBB5489631.1"/>
    </source>
</evidence>
<dbReference type="FunFam" id="1.20.1260.100:FF:000001">
    <property type="entry name" value="translocator protein 2"/>
    <property type="match status" value="1"/>
</dbReference>
<dbReference type="CDD" id="cd15904">
    <property type="entry name" value="TSPO_MBR"/>
    <property type="match status" value="1"/>
</dbReference>
<evidence type="ECO:0000256" key="2">
    <source>
        <dbReference type="ARBA" id="ARBA00007524"/>
    </source>
</evidence>
<protein>
    <submittedName>
        <fullName evidence="7">Tryptophan-rich sensory protein</fullName>
    </submittedName>
</protein>
<dbReference type="RefSeq" id="WP_184361977.1">
    <property type="nucleotide sequence ID" value="NZ_BAAAKM010000100.1"/>
</dbReference>
<feature type="transmembrane region" description="Helical" evidence="6">
    <location>
        <begin position="90"/>
        <end position="110"/>
    </location>
</feature>
<proteinExistence type="inferred from homology"/>
<evidence type="ECO:0000256" key="5">
    <source>
        <dbReference type="ARBA" id="ARBA00023136"/>
    </source>
</evidence>
<evidence type="ECO:0000313" key="8">
    <source>
        <dbReference type="Proteomes" id="UP000579647"/>
    </source>
</evidence>
<feature type="transmembrane region" description="Helical" evidence="6">
    <location>
        <begin position="141"/>
        <end position="163"/>
    </location>
</feature>
<keyword evidence="5 6" id="KW-0472">Membrane</keyword>
<keyword evidence="4 6" id="KW-1133">Transmembrane helix</keyword>
<dbReference type="Pfam" id="PF03073">
    <property type="entry name" value="TspO_MBR"/>
    <property type="match status" value="1"/>
</dbReference>
<keyword evidence="3 6" id="KW-0812">Transmembrane</keyword>
<dbReference type="GO" id="GO:0016020">
    <property type="term" value="C:membrane"/>
    <property type="evidence" value="ECO:0007669"/>
    <property type="project" value="UniProtKB-SubCell"/>
</dbReference>
<dbReference type="InterPro" id="IPR023606">
    <property type="entry name" value="CoA-Trfase_III_dom_1_sf"/>
</dbReference>
<dbReference type="InterPro" id="IPR004307">
    <property type="entry name" value="TspO_MBR"/>
</dbReference>
<comment type="similarity">
    <text evidence="2">Belongs to the TspO/BZRP family.</text>
</comment>
<feature type="transmembrane region" description="Helical" evidence="6">
    <location>
        <begin position="116"/>
        <end position="134"/>
    </location>
</feature>
<feature type="transmembrane region" description="Helical" evidence="6">
    <location>
        <begin position="12"/>
        <end position="36"/>
    </location>
</feature>
<sequence>MTTRTAPGRSSLGASLIAAAVFAAAVTAAALIGVLSSPGTAGDYAALQQPPWAPPSWLFGPVWTVLYAMIALSGWLVWRERGWRGARTELSLFAVQLVLNAAWTPLFFAAGLRGTALVDIVLLVVTLSATIVLFSRVSRWAAALLVPYWAWTVFATALNFSIWQLNTGG</sequence>
<evidence type="ECO:0000256" key="1">
    <source>
        <dbReference type="ARBA" id="ARBA00004141"/>
    </source>
</evidence>
<accession>A0A840W9A0</accession>
<feature type="transmembrane region" description="Helical" evidence="6">
    <location>
        <begin position="56"/>
        <end position="78"/>
    </location>
</feature>
<dbReference type="PANTHER" id="PTHR10057:SF0">
    <property type="entry name" value="TRANSLOCATOR PROTEIN"/>
    <property type="match status" value="1"/>
</dbReference>
<evidence type="ECO:0000256" key="4">
    <source>
        <dbReference type="ARBA" id="ARBA00022989"/>
    </source>
</evidence>
<evidence type="ECO:0000256" key="6">
    <source>
        <dbReference type="SAM" id="Phobius"/>
    </source>
</evidence>
<comment type="caution">
    <text evidence="7">The sequence shown here is derived from an EMBL/GenBank/DDBJ whole genome shotgun (WGS) entry which is preliminary data.</text>
</comment>
<dbReference type="Proteomes" id="UP000579647">
    <property type="component" value="Unassembled WGS sequence"/>
</dbReference>
<reference evidence="7 8" key="1">
    <citation type="submission" date="2020-08" db="EMBL/GenBank/DDBJ databases">
        <title>Sequencing the genomes of 1000 actinobacteria strains.</title>
        <authorList>
            <person name="Klenk H.-P."/>
        </authorList>
    </citation>
    <scope>NUCLEOTIDE SEQUENCE [LARGE SCALE GENOMIC DNA]</scope>
    <source>
        <strain evidence="7 8">DSM 44598</strain>
    </source>
</reference>
<organism evidence="7 8">
    <name type="scientific">Nocardiopsis metallicus</name>
    <dbReference type="NCBI Taxonomy" id="179819"/>
    <lineage>
        <taxon>Bacteria</taxon>
        <taxon>Bacillati</taxon>
        <taxon>Actinomycetota</taxon>
        <taxon>Actinomycetes</taxon>
        <taxon>Streptosporangiales</taxon>
        <taxon>Nocardiopsidaceae</taxon>
        <taxon>Nocardiopsis</taxon>
    </lineage>
</organism>
<dbReference type="GO" id="GO:0033013">
    <property type="term" value="P:tetrapyrrole metabolic process"/>
    <property type="evidence" value="ECO:0007669"/>
    <property type="project" value="UniProtKB-ARBA"/>
</dbReference>
<dbReference type="PANTHER" id="PTHR10057">
    <property type="entry name" value="PERIPHERAL-TYPE BENZODIAZEPINE RECEPTOR"/>
    <property type="match status" value="1"/>
</dbReference>
<dbReference type="Gene3D" id="1.20.1260.100">
    <property type="entry name" value="TspO/MBR protein"/>
    <property type="match status" value="1"/>
</dbReference>
<gene>
    <name evidence="7" type="ORF">HNR07_000768</name>
</gene>
<dbReference type="EMBL" id="JACHDO010000001">
    <property type="protein sequence ID" value="MBB5489631.1"/>
    <property type="molecule type" value="Genomic_DNA"/>
</dbReference>
<dbReference type="PIRSF" id="PIRSF005859">
    <property type="entry name" value="PBR"/>
    <property type="match status" value="1"/>
</dbReference>
<evidence type="ECO:0000256" key="3">
    <source>
        <dbReference type="ARBA" id="ARBA00022692"/>
    </source>
</evidence>
<dbReference type="AlphaFoldDB" id="A0A840W9A0"/>